<accession>A0ABP9X0U9</accession>
<dbReference type="EMBL" id="BAABRU010000009">
    <property type="protein sequence ID" value="GAA5529062.1"/>
    <property type="molecule type" value="Genomic_DNA"/>
</dbReference>
<protein>
    <recommendedName>
        <fullName evidence="3">HAF repeat-containing protein</fullName>
    </recommendedName>
</protein>
<dbReference type="RefSeq" id="WP_345722681.1">
    <property type="nucleotide sequence ID" value="NZ_BAABRU010000009.1"/>
</dbReference>
<dbReference type="Proteomes" id="UP001428290">
    <property type="component" value="Unassembled WGS sequence"/>
</dbReference>
<gene>
    <name evidence="1" type="ORF">Hgul01_02865</name>
</gene>
<keyword evidence="2" id="KW-1185">Reference proteome</keyword>
<organism evidence="1 2">
    <name type="scientific">Herpetosiphon gulosus</name>
    <dbReference type="NCBI Taxonomy" id="1973496"/>
    <lineage>
        <taxon>Bacteria</taxon>
        <taxon>Bacillati</taxon>
        <taxon>Chloroflexota</taxon>
        <taxon>Chloroflexia</taxon>
        <taxon>Herpetosiphonales</taxon>
        <taxon>Herpetosiphonaceae</taxon>
        <taxon>Herpetosiphon</taxon>
    </lineage>
</organism>
<proteinExistence type="predicted"/>
<reference evidence="1 2" key="1">
    <citation type="submission" date="2024-02" db="EMBL/GenBank/DDBJ databases">
        <title>Herpetosiphon gulosus NBRC 112829.</title>
        <authorList>
            <person name="Ichikawa N."/>
            <person name="Katano-Makiyama Y."/>
            <person name="Hidaka K."/>
        </authorList>
    </citation>
    <scope>NUCLEOTIDE SEQUENCE [LARGE SCALE GENOMIC DNA]</scope>
    <source>
        <strain evidence="1 2">NBRC 112829</strain>
    </source>
</reference>
<dbReference type="NCBIfam" id="TIGR02913">
    <property type="entry name" value="HAF_rpt"/>
    <property type="match status" value="5"/>
</dbReference>
<sequence>MASVGKIVSLGGLIITVLAGLQFQTPALQAQSPNTGYSYQSLGTLGGHDSYPSDINDFGRIAGTAETEFSEIRAFVWRRGTLTDLGTLGGDQSYGYGINDTGYVVGESSTNANQRRAFYWREGVMLDLGTLGGRVSTALDVSNGERVVGRSTTSNGATHAFMWYRGTMSDLGTLGGNYSTANEINDNKVIVGWSTNASGETRACMWKNGAIIDLGVPGVKSYAYAVNNSEQVVGMMELSDGQRHAFLWQNGVTTDLSAGLNQYSTANDINDAGTIVGFSGDDSTPLAATVWRNGTVLRMGPFSQGPNEHQTIATSINEANQIVGYDIASDDSASTTVGMLWQLEP</sequence>
<comment type="caution">
    <text evidence="1">The sequence shown here is derived from an EMBL/GenBank/DDBJ whole genome shotgun (WGS) entry which is preliminary data.</text>
</comment>
<dbReference type="InterPro" id="IPR014262">
    <property type="entry name" value="HAF_rpt"/>
</dbReference>
<evidence type="ECO:0008006" key="3">
    <source>
        <dbReference type="Google" id="ProtNLM"/>
    </source>
</evidence>
<evidence type="ECO:0000313" key="1">
    <source>
        <dbReference type="EMBL" id="GAA5529062.1"/>
    </source>
</evidence>
<evidence type="ECO:0000313" key="2">
    <source>
        <dbReference type="Proteomes" id="UP001428290"/>
    </source>
</evidence>
<name>A0ABP9X0U9_9CHLR</name>